<dbReference type="InterPro" id="IPR050832">
    <property type="entry name" value="Bact_Acetyltransf"/>
</dbReference>
<sequence>MTVPLMIRRAKPEDLATIVRFNVSLVQEARGKELDPTTLQKGVQAVLKDSYRGFYTVAEMDDQVVAAVLVTFEWSDFSNAWFWWLQDVYVEPNHRQQGIFRALYQYLKDQATRSNACGLRLYVYQGNVKAQAVYEKLGMLPSDSLMYEDRL</sequence>
<protein>
    <submittedName>
        <fullName evidence="4">GNAT family N-acetyltransferase</fullName>
    </submittedName>
</protein>
<dbReference type="PROSITE" id="PS51186">
    <property type="entry name" value="GNAT"/>
    <property type="match status" value="1"/>
</dbReference>
<dbReference type="SUPFAM" id="SSF55729">
    <property type="entry name" value="Acyl-CoA N-acyltransferases (Nat)"/>
    <property type="match status" value="1"/>
</dbReference>
<evidence type="ECO:0000313" key="4">
    <source>
        <dbReference type="EMBL" id="PSB25320.1"/>
    </source>
</evidence>
<gene>
    <name evidence="4" type="ORF">C7B82_23580</name>
</gene>
<name>A0A2T1DXW0_9CYAN</name>
<reference evidence="4 5" key="2">
    <citation type="submission" date="2018-03" db="EMBL/GenBank/DDBJ databases">
        <title>The ancient ancestry and fast evolution of plastids.</title>
        <authorList>
            <person name="Moore K.R."/>
            <person name="Magnabosco C."/>
            <person name="Momper L."/>
            <person name="Gold D.A."/>
            <person name="Bosak T."/>
            <person name="Fournier G.P."/>
        </authorList>
    </citation>
    <scope>NUCLEOTIDE SEQUENCE [LARGE SCALE GENOMIC DNA]</scope>
    <source>
        <strain evidence="4 5">ULC18</strain>
    </source>
</reference>
<evidence type="ECO:0000256" key="1">
    <source>
        <dbReference type="ARBA" id="ARBA00022679"/>
    </source>
</evidence>
<comment type="caution">
    <text evidence="4">The sequence shown here is derived from an EMBL/GenBank/DDBJ whole genome shotgun (WGS) entry which is preliminary data.</text>
</comment>
<dbReference type="CDD" id="cd04301">
    <property type="entry name" value="NAT_SF"/>
    <property type="match status" value="1"/>
</dbReference>
<keyword evidence="5" id="KW-1185">Reference proteome</keyword>
<evidence type="ECO:0000259" key="3">
    <source>
        <dbReference type="PROSITE" id="PS51186"/>
    </source>
</evidence>
<evidence type="ECO:0000256" key="2">
    <source>
        <dbReference type="ARBA" id="ARBA00023315"/>
    </source>
</evidence>
<dbReference type="InterPro" id="IPR016181">
    <property type="entry name" value="Acyl_CoA_acyltransferase"/>
</dbReference>
<accession>A0A2T1DXW0</accession>
<dbReference type="AlphaFoldDB" id="A0A2T1DXW0"/>
<keyword evidence="2" id="KW-0012">Acyltransferase</keyword>
<dbReference type="Proteomes" id="UP000239576">
    <property type="component" value="Unassembled WGS sequence"/>
</dbReference>
<dbReference type="OrthoDB" id="9805924at2"/>
<dbReference type="InterPro" id="IPR000182">
    <property type="entry name" value="GNAT_dom"/>
</dbReference>
<dbReference type="PANTHER" id="PTHR43877">
    <property type="entry name" value="AMINOALKYLPHOSPHONATE N-ACETYLTRANSFERASE-RELATED-RELATED"/>
    <property type="match status" value="1"/>
</dbReference>
<dbReference type="GO" id="GO:0016747">
    <property type="term" value="F:acyltransferase activity, transferring groups other than amino-acyl groups"/>
    <property type="evidence" value="ECO:0007669"/>
    <property type="project" value="InterPro"/>
</dbReference>
<proteinExistence type="predicted"/>
<keyword evidence="1 4" id="KW-0808">Transferase</keyword>
<dbReference type="Gene3D" id="3.40.630.30">
    <property type="match status" value="1"/>
</dbReference>
<dbReference type="Pfam" id="PF00583">
    <property type="entry name" value="Acetyltransf_1"/>
    <property type="match status" value="1"/>
</dbReference>
<feature type="domain" description="N-acetyltransferase" evidence="3">
    <location>
        <begin position="5"/>
        <end position="151"/>
    </location>
</feature>
<dbReference type="RefSeq" id="WP_106259108.1">
    <property type="nucleotide sequence ID" value="NZ_CAWNSW010000164.1"/>
</dbReference>
<organism evidence="4 5">
    <name type="scientific">Stenomitos frigidus ULC18</name>
    <dbReference type="NCBI Taxonomy" id="2107698"/>
    <lineage>
        <taxon>Bacteria</taxon>
        <taxon>Bacillati</taxon>
        <taxon>Cyanobacteriota</taxon>
        <taxon>Cyanophyceae</taxon>
        <taxon>Leptolyngbyales</taxon>
        <taxon>Leptolyngbyaceae</taxon>
        <taxon>Stenomitos</taxon>
    </lineage>
</organism>
<reference evidence="5" key="1">
    <citation type="submission" date="2018-02" db="EMBL/GenBank/DDBJ databases">
        <authorList>
            <person name="Moore K."/>
            <person name="Momper L."/>
        </authorList>
    </citation>
    <scope>NUCLEOTIDE SEQUENCE [LARGE SCALE GENOMIC DNA]</scope>
    <source>
        <strain evidence="5">ULC18</strain>
    </source>
</reference>
<dbReference type="EMBL" id="PVWK01000126">
    <property type="protein sequence ID" value="PSB25320.1"/>
    <property type="molecule type" value="Genomic_DNA"/>
</dbReference>
<evidence type="ECO:0000313" key="5">
    <source>
        <dbReference type="Proteomes" id="UP000239576"/>
    </source>
</evidence>